<feature type="region of interest" description="Disordered" evidence="1">
    <location>
        <begin position="90"/>
        <end position="114"/>
    </location>
</feature>
<sequence length="140" mass="15461">MVARYSAAYSSPAACYMVSNAMLAPPQLTQVVPPPTPRVVTPVPPIIKSPIEQMVSLLKEVISTVTSNEDTYNWSYPSFVKSDQKEVKCPKATTASRSKLNGHVGENKNKRKKEMKIDDSSVIITSMNNILLFTTGDYHL</sequence>
<evidence type="ECO:0000313" key="3">
    <source>
        <dbReference type="Proteomes" id="UP000266673"/>
    </source>
</evidence>
<protein>
    <submittedName>
        <fullName evidence="2">Uncharacterized protein</fullName>
    </submittedName>
</protein>
<evidence type="ECO:0000256" key="1">
    <source>
        <dbReference type="SAM" id="MobiDB-lite"/>
    </source>
</evidence>
<dbReference type="Proteomes" id="UP000266673">
    <property type="component" value="Unassembled WGS sequence"/>
</dbReference>
<keyword evidence="3" id="KW-1185">Reference proteome</keyword>
<accession>A0A397V690</accession>
<name>A0A397V690_9GLOM</name>
<dbReference type="AlphaFoldDB" id="A0A397V690"/>
<gene>
    <name evidence="2" type="ORF">C2G38_2189938</name>
</gene>
<organism evidence="2 3">
    <name type="scientific">Gigaspora rosea</name>
    <dbReference type="NCBI Taxonomy" id="44941"/>
    <lineage>
        <taxon>Eukaryota</taxon>
        <taxon>Fungi</taxon>
        <taxon>Fungi incertae sedis</taxon>
        <taxon>Mucoromycota</taxon>
        <taxon>Glomeromycotina</taxon>
        <taxon>Glomeromycetes</taxon>
        <taxon>Diversisporales</taxon>
        <taxon>Gigasporaceae</taxon>
        <taxon>Gigaspora</taxon>
    </lineage>
</organism>
<evidence type="ECO:0000313" key="2">
    <source>
        <dbReference type="EMBL" id="RIB16429.1"/>
    </source>
</evidence>
<dbReference type="EMBL" id="QKWP01000676">
    <property type="protein sequence ID" value="RIB16429.1"/>
    <property type="molecule type" value="Genomic_DNA"/>
</dbReference>
<proteinExistence type="predicted"/>
<reference evidence="2 3" key="1">
    <citation type="submission" date="2018-06" db="EMBL/GenBank/DDBJ databases">
        <title>Comparative genomics reveals the genomic features of Rhizophagus irregularis, R. cerebriforme, R. diaphanum and Gigaspora rosea, and their symbiotic lifestyle signature.</title>
        <authorList>
            <person name="Morin E."/>
            <person name="San Clemente H."/>
            <person name="Chen E.C.H."/>
            <person name="De La Providencia I."/>
            <person name="Hainaut M."/>
            <person name="Kuo A."/>
            <person name="Kohler A."/>
            <person name="Murat C."/>
            <person name="Tang N."/>
            <person name="Roy S."/>
            <person name="Loubradou J."/>
            <person name="Henrissat B."/>
            <person name="Grigoriev I.V."/>
            <person name="Corradi N."/>
            <person name="Roux C."/>
            <person name="Martin F.M."/>
        </authorList>
    </citation>
    <scope>NUCLEOTIDE SEQUENCE [LARGE SCALE GENOMIC DNA]</scope>
    <source>
        <strain evidence="2 3">DAOM 194757</strain>
    </source>
</reference>
<comment type="caution">
    <text evidence="2">The sequence shown here is derived from an EMBL/GenBank/DDBJ whole genome shotgun (WGS) entry which is preliminary data.</text>
</comment>